<evidence type="ECO:0000313" key="3">
    <source>
        <dbReference type="Proteomes" id="UP000244727"/>
    </source>
</evidence>
<sequence length="168" mass="18019">MDEHRGDDAETPNDALDGPFLVDVMCGSLATILRMCGYDTAYALDRGIEADDALRALADDEGRALLTRDRDLGAGDGAVTLSATDTDAQLSQLAARGLDLGLPDVPRRCSACNGVLERVESGPTPDGVPDLDERPVWRCPDCSQFFWRGSHWDAVADRIAAITADRNA</sequence>
<organism evidence="2 3">
    <name type="scientific">Halococcoides cellulosivorans</name>
    <dbReference type="NCBI Taxonomy" id="1679096"/>
    <lineage>
        <taxon>Archaea</taxon>
        <taxon>Methanobacteriati</taxon>
        <taxon>Methanobacteriota</taxon>
        <taxon>Stenosarchaea group</taxon>
        <taxon>Halobacteria</taxon>
        <taxon>Halobacteriales</taxon>
        <taxon>Haloarculaceae</taxon>
        <taxon>Halococcoides</taxon>
    </lineage>
</organism>
<dbReference type="AlphaFoldDB" id="A0A2R4WZ12"/>
<gene>
    <name evidence="2" type="ORF">HARCEL1_03175</name>
</gene>
<dbReference type="EMBL" id="CP028858">
    <property type="protein sequence ID" value="AWB26787.1"/>
    <property type="molecule type" value="Genomic_DNA"/>
</dbReference>
<evidence type="ECO:0000259" key="1">
    <source>
        <dbReference type="Pfam" id="PF01927"/>
    </source>
</evidence>
<dbReference type="GeneID" id="36511476"/>
<dbReference type="InterPro" id="IPR002782">
    <property type="entry name" value="Mut7-C_RNAse_dom"/>
</dbReference>
<name>A0A2R4WZ12_9EURY</name>
<accession>A0A2R4WZ12</accession>
<reference evidence="2 3" key="1">
    <citation type="submission" date="2018-04" db="EMBL/GenBank/DDBJ databases">
        <title>Halococcoides cellulosivorans gen. nov., sp. nov., an extremely halophilic cellulose-utilizing haloarchaeon from hypersaline lakes.</title>
        <authorList>
            <person name="Sorokin D.Y."/>
            <person name="Toshchakov S.V."/>
            <person name="Samarov N.I."/>
            <person name="Korzhenkov A."/>
            <person name="Kublanov I.V."/>
        </authorList>
    </citation>
    <scope>NUCLEOTIDE SEQUENCE [LARGE SCALE GENOMIC DNA]</scope>
    <source>
        <strain evidence="2 3">HArcel1</strain>
    </source>
</reference>
<evidence type="ECO:0000313" key="2">
    <source>
        <dbReference type="EMBL" id="AWB26787.1"/>
    </source>
</evidence>
<dbReference type="Pfam" id="PF01927">
    <property type="entry name" value="Mut7-C"/>
    <property type="match status" value="1"/>
</dbReference>
<dbReference type="PANTHER" id="PTHR39081:SF1">
    <property type="entry name" value="MUT7-C RNASE DOMAIN-CONTAINING PROTEIN"/>
    <property type="match status" value="1"/>
</dbReference>
<dbReference type="Proteomes" id="UP000244727">
    <property type="component" value="Chromosome"/>
</dbReference>
<dbReference type="PANTHER" id="PTHR39081">
    <property type="entry name" value="MUT7-C DOMAIN-CONTAINING PROTEIN"/>
    <property type="match status" value="1"/>
</dbReference>
<protein>
    <recommendedName>
        <fullName evidence="1">Mut7-C RNAse domain-containing protein</fullName>
    </recommendedName>
</protein>
<dbReference type="KEGG" id="harc:HARCEL1_03175"/>
<feature type="domain" description="Mut7-C RNAse" evidence="1">
    <location>
        <begin position="20"/>
        <end position="157"/>
    </location>
</feature>
<proteinExistence type="predicted"/>
<dbReference type="RefSeq" id="WP_108381156.1">
    <property type="nucleotide sequence ID" value="NZ_CP028858.1"/>
</dbReference>
<keyword evidence="3" id="KW-1185">Reference proteome</keyword>